<dbReference type="SUPFAM" id="SSF53335">
    <property type="entry name" value="S-adenosyl-L-methionine-dependent methyltransferases"/>
    <property type="match status" value="1"/>
</dbReference>
<evidence type="ECO:0000256" key="1">
    <source>
        <dbReference type="ARBA" id="ARBA00012190"/>
    </source>
</evidence>
<evidence type="ECO:0000256" key="2">
    <source>
        <dbReference type="ARBA" id="ARBA00020987"/>
    </source>
</evidence>
<dbReference type="InterPro" id="IPR029063">
    <property type="entry name" value="SAM-dependent_MTases_sf"/>
</dbReference>
<evidence type="ECO:0000259" key="6">
    <source>
        <dbReference type="PROSITE" id="PS51569"/>
    </source>
</evidence>
<dbReference type="EC" id="2.1.1.360" evidence="1"/>
<reference evidence="7" key="1">
    <citation type="journal article" date="2014" name="Front. Microbiol.">
        <title>High frequency of phylogenetically diverse reductive dehalogenase-homologous genes in deep subseafloor sedimentary metagenomes.</title>
        <authorList>
            <person name="Kawai M."/>
            <person name="Futagami T."/>
            <person name="Toyoda A."/>
            <person name="Takaki Y."/>
            <person name="Nishi S."/>
            <person name="Hori S."/>
            <person name="Arai W."/>
            <person name="Tsubouchi T."/>
            <person name="Morono Y."/>
            <person name="Uchiyama I."/>
            <person name="Ito T."/>
            <person name="Fujiyama A."/>
            <person name="Inagaki F."/>
            <person name="Takami H."/>
        </authorList>
    </citation>
    <scope>NUCLEOTIDE SEQUENCE</scope>
    <source>
        <strain evidence="7">Expedition CK06-06</strain>
    </source>
</reference>
<name>X1CYX7_9ZZZZ</name>
<comment type="catalytic activity">
    <reaction evidence="5">
        <text>L-lysyl(79)-[histone H3] + 3 S-adenosyl-L-methionine = N(6),N(6),N(6)-trimethyl-L-lysyl(79)-[histone H3] + 3 S-adenosyl-L-homocysteine + 3 H(+)</text>
        <dbReference type="Rhea" id="RHEA:60328"/>
        <dbReference type="Rhea" id="RHEA-COMP:15549"/>
        <dbReference type="Rhea" id="RHEA-COMP:15552"/>
        <dbReference type="ChEBI" id="CHEBI:15378"/>
        <dbReference type="ChEBI" id="CHEBI:29969"/>
        <dbReference type="ChEBI" id="CHEBI:57856"/>
        <dbReference type="ChEBI" id="CHEBI:59789"/>
        <dbReference type="ChEBI" id="CHEBI:61961"/>
        <dbReference type="EC" id="2.1.1.360"/>
    </reaction>
</comment>
<dbReference type="PROSITE" id="PS51569">
    <property type="entry name" value="DOT1"/>
    <property type="match status" value="1"/>
</dbReference>
<evidence type="ECO:0000313" key="7">
    <source>
        <dbReference type="EMBL" id="GAH13731.1"/>
    </source>
</evidence>
<dbReference type="Gene3D" id="3.40.50.150">
    <property type="entry name" value="Vaccinia Virus protein VP39"/>
    <property type="match status" value="1"/>
</dbReference>
<dbReference type="InterPro" id="IPR030445">
    <property type="entry name" value="H3-K79_meTrfase"/>
</dbReference>
<protein>
    <recommendedName>
        <fullName evidence="2">Histone-lysine N-methyltransferase, H3 lysine-79 specific</fullName>
        <ecNumber evidence="1">2.1.1.360</ecNumber>
    </recommendedName>
    <alternativeName>
        <fullName evidence="4">Histone H3-K79 methyltransferase</fullName>
    </alternativeName>
</protein>
<accession>X1CYX7</accession>
<evidence type="ECO:0000256" key="5">
    <source>
        <dbReference type="ARBA" id="ARBA00047770"/>
    </source>
</evidence>
<dbReference type="AlphaFoldDB" id="X1CYX7"/>
<gene>
    <name evidence="7" type="ORF">S01H4_56430</name>
</gene>
<dbReference type="PANTHER" id="PTHR21451:SF19">
    <property type="entry name" value="ACTIVATED IN BLOCKED UNFOLDED PROTEIN RESPONSE"/>
    <property type="match status" value="1"/>
</dbReference>
<evidence type="ECO:0000256" key="4">
    <source>
        <dbReference type="ARBA" id="ARBA00029821"/>
    </source>
</evidence>
<dbReference type="EMBL" id="BART01032695">
    <property type="protein sequence ID" value="GAH13731.1"/>
    <property type="molecule type" value="Genomic_DNA"/>
</dbReference>
<dbReference type="InterPro" id="IPR025789">
    <property type="entry name" value="DOT1_dom"/>
</dbReference>
<dbReference type="PANTHER" id="PTHR21451">
    <property type="entry name" value="HISTONE H3 METHYLTRANSFERASE"/>
    <property type="match status" value="1"/>
</dbReference>
<feature type="domain" description="DOT1" evidence="6">
    <location>
        <begin position="1"/>
        <end position="113"/>
    </location>
</feature>
<dbReference type="Pfam" id="PF08123">
    <property type="entry name" value="DOT1"/>
    <property type="match status" value="1"/>
</dbReference>
<sequence length="113" mass="12564">MRDQGANATYGEITFEATEQLLDYLQVTSDDVLYDLGSGVGKFVVQAYLATPARKVVGVELSPTRHNLAHRIKRGLVDNGLLEDERVLTFYKENITQTDFSDATIIYLCSACD</sequence>
<organism evidence="7">
    <name type="scientific">marine sediment metagenome</name>
    <dbReference type="NCBI Taxonomy" id="412755"/>
    <lineage>
        <taxon>unclassified sequences</taxon>
        <taxon>metagenomes</taxon>
        <taxon>ecological metagenomes</taxon>
    </lineage>
</organism>
<proteinExistence type="predicted"/>
<keyword evidence="3" id="KW-0156">Chromatin regulator</keyword>
<dbReference type="GO" id="GO:0140956">
    <property type="term" value="F:histone H3K79 trimethyltransferase activity"/>
    <property type="evidence" value="ECO:0007669"/>
    <property type="project" value="UniProtKB-EC"/>
</dbReference>
<comment type="caution">
    <text evidence="7">The sequence shown here is derived from an EMBL/GenBank/DDBJ whole genome shotgun (WGS) entry which is preliminary data.</text>
</comment>
<evidence type="ECO:0000256" key="3">
    <source>
        <dbReference type="ARBA" id="ARBA00022853"/>
    </source>
</evidence>
<dbReference type="GO" id="GO:0051726">
    <property type="term" value="P:regulation of cell cycle"/>
    <property type="evidence" value="ECO:0007669"/>
    <property type="project" value="InterPro"/>
</dbReference>